<gene>
    <name evidence="1" type="ORF">S12H4_24412</name>
</gene>
<accession>X1RAZ6</accession>
<feature type="non-terminal residue" evidence="1">
    <location>
        <position position="1"/>
    </location>
</feature>
<organism evidence="1">
    <name type="scientific">marine sediment metagenome</name>
    <dbReference type="NCBI Taxonomy" id="412755"/>
    <lineage>
        <taxon>unclassified sequences</taxon>
        <taxon>metagenomes</taxon>
        <taxon>ecological metagenomes</taxon>
    </lineage>
</organism>
<dbReference type="AlphaFoldDB" id="X1RAZ6"/>
<sequence>LHNIQTATMALLADSTAGQLDQAYTTPTADMNTIRADTGALTLDSYLIRLNGTSVSSGCTYTFSQDGKVVTQITP</sequence>
<proteinExistence type="predicted"/>
<comment type="caution">
    <text evidence="1">The sequence shown here is derived from an EMBL/GenBank/DDBJ whole genome shotgun (WGS) entry which is preliminary data.</text>
</comment>
<reference evidence="1" key="1">
    <citation type="journal article" date="2014" name="Front. Microbiol.">
        <title>High frequency of phylogenetically diverse reductive dehalogenase-homologous genes in deep subseafloor sedimentary metagenomes.</title>
        <authorList>
            <person name="Kawai M."/>
            <person name="Futagami T."/>
            <person name="Toyoda A."/>
            <person name="Takaki Y."/>
            <person name="Nishi S."/>
            <person name="Hori S."/>
            <person name="Arai W."/>
            <person name="Tsubouchi T."/>
            <person name="Morono Y."/>
            <person name="Uchiyama I."/>
            <person name="Ito T."/>
            <person name="Fujiyama A."/>
            <person name="Inagaki F."/>
            <person name="Takami H."/>
        </authorList>
    </citation>
    <scope>NUCLEOTIDE SEQUENCE</scope>
    <source>
        <strain evidence="1">Expedition CK06-06</strain>
    </source>
</reference>
<name>X1RAZ6_9ZZZZ</name>
<dbReference type="EMBL" id="BARW01013240">
    <property type="protein sequence ID" value="GAI77728.1"/>
    <property type="molecule type" value="Genomic_DNA"/>
</dbReference>
<protein>
    <submittedName>
        <fullName evidence="1">Uncharacterized protein</fullName>
    </submittedName>
</protein>
<evidence type="ECO:0000313" key="1">
    <source>
        <dbReference type="EMBL" id="GAI77728.1"/>
    </source>
</evidence>